<keyword evidence="4 6" id="KW-0863">Zinc-finger</keyword>
<evidence type="ECO:0000256" key="3">
    <source>
        <dbReference type="ARBA" id="ARBA00022723"/>
    </source>
</evidence>
<evidence type="ECO:0000259" key="8">
    <source>
        <dbReference type="PROSITE" id="PS50089"/>
    </source>
</evidence>
<evidence type="ECO:0000256" key="5">
    <source>
        <dbReference type="ARBA" id="ARBA00022833"/>
    </source>
</evidence>
<dbReference type="GO" id="GO:0061630">
    <property type="term" value="F:ubiquitin protein ligase activity"/>
    <property type="evidence" value="ECO:0007669"/>
    <property type="project" value="TreeGrafter"/>
</dbReference>
<dbReference type="GO" id="GO:0005634">
    <property type="term" value="C:nucleus"/>
    <property type="evidence" value="ECO:0007669"/>
    <property type="project" value="TreeGrafter"/>
</dbReference>
<dbReference type="FunFam" id="1.10.1170.10:FF:000002">
    <property type="entry name" value="Baculoviral IAP repeat containing 7"/>
    <property type="match status" value="1"/>
</dbReference>
<feature type="region of interest" description="Disordered" evidence="7">
    <location>
        <begin position="1"/>
        <end position="27"/>
    </location>
</feature>
<dbReference type="GO" id="GO:0005737">
    <property type="term" value="C:cytoplasm"/>
    <property type="evidence" value="ECO:0007669"/>
    <property type="project" value="TreeGrafter"/>
</dbReference>
<dbReference type="FunFam" id="1.10.1170.10:FF:000003">
    <property type="entry name" value="E3 ubiquitin-protein ligase XIAP"/>
    <property type="match status" value="1"/>
</dbReference>
<dbReference type="PROSITE" id="PS50143">
    <property type="entry name" value="BIR_REPEAT_2"/>
    <property type="match status" value="1"/>
</dbReference>
<dbReference type="InterPro" id="IPR013083">
    <property type="entry name" value="Znf_RING/FYVE/PHD"/>
</dbReference>
<sequence>MENNQQPPFLIKTEDEMNGPGDDEAVSDVAEMDNPRSPQGVDECGMYGITRCSPTVDVSLERLGICPRQDAAHPSFTTLESRMESYSTWPLQIKLRPEELSDAGFFYTGVGDRTICFQCSGGLKDWEENDEPWKEHARYFSKCTYLIQKKGRDFIDEVLGKKPSDVRALSEAPQTHMPAATTSSFNGNSLGRECGSDEGSSGYSSGGSFGEESGSQEMPSATTSSFGVRHCGSDVGSSSGYSSGGSFGMDSSGSGSHESKVKKSDAKQLDDQRACKICYAEEVGVVFLPCGHLVSCVNCAPSLKTCAVCRKPFSATVRAYLS</sequence>
<dbReference type="GO" id="GO:0006915">
    <property type="term" value="P:apoptotic process"/>
    <property type="evidence" value="ECO:0007669"/>
    <property type="project" value="UniProtKB-KW"/>
</dbReference>
<evidence type="ECO:0000256" key="6">
    <source>
        <dbReference type="PROSITE-ProRule" id="PRU00175"/>
    </source>
</evidence>
<dbReference type="PROSITE" id="PS01282">
    <property type="entry name" value="BIR_REPEAT_1"/>
    <property type="match status" value="1"/>
</dbReference>
<evidence type="ECO:0000313" key="10">
    <source>
        <dbReference type="RefSeq" id="XP_034255309.1"/>
    </source>
</evidence>
<dbReference type="SMART" id="SM00238">
    <property type="entry name" value="BIR"/>
    <property type="match status" value="1"/>
</dbReference>
<dbReference type="PANTHER" id="PTHR10044">
    <property type="entry name" value="INHIBITOR OF APOPTOSIS"/>
    <property type="match status" value="1"/>
</dbReference>
<dbReference type="AlphaFoldDB" id="A0A6P9ADC4"/>
<proteinExistence type="inferred from homology"/>
<evidence type="ECO:0000256" key="2">
    <source>
        <dbReference type="ARBA" id="ARBA00022703"/>
    </source>
</evidence>
<dbReference type="Proteomes" id="UP000515158">
    <property type="component" value="Unplaced"/>
</dbReference>
<dbReference type="OrthoDB" id="5855668at2759"/>
<name>A0A6P9ADC4_THRPL</name>
<dbReference type="GeneID" id="117653621"/>
<feature type="region of interest" description="Disordered" evidence="7">
    <location>
        <begin position="237"/>
        <end position="265"/>
    </location>
</feature>
<keyword evidence="2" id="KW-0053">Apoptosis</keyword>
<keyword evidence="5" id="KW-0862">Zinc</keyword>
<evidence type="ECO:0000256" key="7">
    <source>
        <dbReference type="SAM" id="MobiDB-lite"/>
    </source>
</evidence>
<dbReference type="CDD" id="cd00022">
    <property type="entry name" value="BIR"/>
    <property type="match status" value="1"/>
</dbReference>
<accession>A0A6P9ADC4</accession>
<dbReference type="PANTHER" id="PTHR10044:SF139">
    <property type="entry name" value="DEATH-ASSOCIATED INHIBITOR OF APOPTOSIS 2"/>
    <property type="match status" value="1"/>
</dbReference>
<comment type="similarity">
    <text evidence="1">Belongs to the IAP family.</text>
</comment>
<evidence type="ECO:0000256" key="1">
    <source>
        <dbReference type="ARBA" id="ARBA00006672"/>
    </source>
</evidence>
<feature type="compositionally biased region" description="Polar residues" evidence="7">
    <location>
        <begin position="180"/>
        <end position="189"/>
    </location>
</feature>
<dbReference type="Gene3D" id="1.10.1170.10">
    <property type="entry name" value="Inhibitor Of Apoptosis Protein (2mihbC-IAP-1), Chain A"/>
    <property type="match status" value="1"/>
</dbReference>
<dbReference type="InParanoid" id="A0A6P9ADC4"/>
<evidence type="ECO:0000313" key="9">
    <source>
        <dbReference type="Proteomes" id="UP000515158"/>
    </source>
</evidence>
<gene>
    <name evidence="10" type="primary">LOC117653621</name>
</gene>
<dbReference type="GO" id="GO:0031398">
    <property type="term" value="P:positive regulation of protein ubiquitination"/>
    <property type="evidence" value="ECO:0007669"/>
    <property type="project" value="TreeGrafter"/>
</dbReference>
<keyword evidence="9" id="KW-1185">Reference proteome</keyword>
<dbReference type="InterPro" id="IPR001841">
    <property type="entry name" value="Znf_RING"/>
</dbReference>
<reference evidence="10" key="1">
    <citation type="submission" date="2025-08" db="UniProtKB">
        <authorList>
            <consortium name="RefSeq"/>
        </authorList>
    </citation>
    <scope>IDENTIFICATION</scope>
    <source>
        <tissue evidence="10">Total insect</tissue>
    </source>
</reference>
<dbReference type="GO" id="GO:0051726">
    <property type="term" value="P:regulation of cell cycle"/>
    <property type="evidence" value="ECO:0007669"/>
    <property type="project" value="TreeGrafter"/>
</dbReference>
<feature type="region of interest" description="Disordered" evidence="7">
    <location>
        <begin position="166"/>
        <end position="225"/>
    </location>
</feature>
<dbReference type="Pfam" id="PF13920">
    <property type="entry name" value="zf-C3HC4_3"/>
    <property type="match status" value="1"/>
</dbReference>
<dbReference type="InterPro" id="IPR050784">
    <property type="entry name" value="IAP"/>
</dbReference>
<organism evidence="10">
    <name type="scientific">Thrips palmi</name>
    <name type="common">Melon thrips</name>
    <dbReference type="NCBI Taxonomy" id="161013"/>
    <lineage>
        <taxon>Eukaryota</taxon>
        <taxon>Metazoa</taxon>
        <taxon>Ecdysozoa</taxon>
        <taxon>Arthropoda</taxon>
        <taxon>Hexapoda</taxon>
        <taxon>Insecta</taxon>
        <taxon>Pterygota</taxon>
        <taxon>Neoptera</taxon>
        <taxon>Paraneoptera</taxon>
        <taxon>Thysanoptera</taxon>
        <taxon>Terebrantia</taxon>
        <taxon>Thripoidea</taxon>
        <taxon>Thripidae</taxon>
        <taxon>Thrips</taxon>
    </lineage>
</organism>
<dbReference type="Pfam" id="PF00653">
    <property type="entry name" value="BIR"/>
    <property type="match status" value="1"/>
</dbReference>
<dbReference type="GO" id="GO:0008270">
    <property type="term" value="F:zinc ion binding"/>
    <property type="evidence" value="ECO:0007669"/>
    <property type="project" value="UniProtKB-KW"/>
</dbReference>
<dbReference type="GO" id="GO:0043027">
    <property type="term" value="F:cysteine-type endopeptidase inhibitor activity involved in apoptotic process"/>
    <property type="evidence" value="ECO:0007669"/>
    <property type="project" value="TreeGrafter"/>
</dbReference>
<dbReference type="Gene3D" id="3.30.40.10">
    <property type="entry name" value="Zinc/RING finger domain, C3HC4 (zinc finger)"/>
    <property type="match status" value="1"/>
</dbReference>
<dbReference type="KEGG" id="tpal:117653621"/>
<feature type="domain" description="RING-type" evidence="8">
    <location>
        <begin position="275"/>
        <end position="310"/>
    </location>
</feature>
<dbReference type="GO" id="GO:0043066">
    <property type="term" value="P:negative regulation of apoptotic process"/>
    <property type="evidence" value="ECO:0007669"/>
    <property type="project" value="TreeGrafter"/>
</dbReference>
<keyword evidence="3" id="KW-0479">Metal-binding</keyword>
<protein>
    <submittedName>
        <fullName evidence="10">Baculoviral IAP repeat-containing protein 2-like</fullName>
    </submittedName>
</protein>
<evidence type="ECO:0000256" key="4">
    <source>
        <dbReference type="ARBA" id="ARBA00022771"/>
    </source>
</evidence>
<dbReference type="InterPro" id="IPR001370">
    <property type="entry name" value="BIR_rpt"/>
</dbReference>
<dbReference type="PROSITE" id="PS50089">
    <property type="entry name" value="ZF_RING_2"/>
    <property type="match status" value="1"/>
</dbReference>
<dbReference type="SMART" id="SM00184">
    <property type="entry name" value="RING"/>
    <property type="match status" value="1"/>
</dbReference>
<dbReference type="RefSeq" id="XP_034255309.1">
    <property type="nucleotide sequence ID" value="XM_034399418.1"/>
</dbReference>
<dbReference type="SUPFAM" id="SSF57924">
    <property type="entry name" value="Inhibitor of apoptosis (IAP) repeat"/>
    <property type="match status" value="1"/>
</dbReference>